<dbReference type="RefSeq" id="WP_208176546.1">
    <property type="nucleotide sequence ID" value="NZ_JAGETZ010000008.1"/>
</dbReference>
<evidence type="ECO:0000313" key="3">
    <source>
        <dbReference type="Proteomes" id="UP000664369"/>
    </source>
</evidence>
<feature type="compositionally biased region" description="Low complexity" evidence="1">
    <location>
        <begin position="176"/>
        <end position="194"/>
    </location>
</feature>
<keyword evidence="3" id="KW-1185">Reference proteome</keyword>
<sequence>MPTTLTLTALDTTPLAITVPTRWPDVSFATFVDYLAPAPDEQRLPAEILCGLDAGTLGALALTDAEYLLNLLAFSLDASDVLALPATPGLPDVGSLSYGAMLEVHQHLESQPDRPPLASMAYILAVYRCELLWGKYNEAKVSAAHTALLEAPCTEVYPDASHFMSSWRNWQKGTNPTPKTAPSSTTKKSTPVPKSWASGLARCFTWMRRRAVPS</sequence>
<gene>
    <name evidence="2" type="ORF">J4E00_17605</name>
</gene>
<dbReference type="EMBL" id="JAGETZ010000008">
    <property type="protein sequence ID" value="MBO2010880.1"/>
    <property type="molecule type" value="Genomic_DNA"/>
</dbReference>
<protein>
    <submittedName>
        <fullName evidence="2">Uncharacterized protein</fullName>
    </submittedName>
</protein>
<organism evidence="2 3">
    <name type="scientific">Hymenobacter negativus</name>
    <dbReference type="NCBI Taxonomy" id="2795026"/>
    <lineage>
        <taxon>Bacteria</taxon>
        <taxon>Pseudomonadati</taxon>
        <taxon>Bacteroidota</taxon>
        <taxon>Cytophagia</taxon>
        <taxon>Cytophagales</taxon>
        <taxon>Hymenobacteraceae</taxon>
        <taxon>Hymenobacter</taxon>
    </lineage>
</organism>
<accession>A0ABS3QI09</accession>
<evidence type="ECO:0000256" key="1">
    <source>
        <dbReference type="SAM" id="MobiDB-lite"/>
    </source>
</evidence>
<feature type="region of interest" description="Disordered" evidence="1">
    <location>
        <begin position="171"/>
        <end position="194"/>
    </location>
</feature>
<comment type="caution">
    <text evidence="2">The sequence shown here is derived from an EMBL/GenBank/DDBJ whole genome shotgun (WGS) entry which is preliminary data.</text>
</comment>
<reference evidence="2 3" key="1">
    <citation type="submission" date="2021-03" db="EMBL/GenBank/DDBJ databases">
        <authorList>
            <person name="Kim M.K."/>
        </authorList>
    </citation>
    <scope>NUCLEOTIDE SEQUENCE [LARGE SCALE GENOMIC DNA]</scope>
    <source>
        <strain evidence="2 3">BT442</strain>
    </source>
</reference>
<evidence type="ECO:0000313" key="2">
    <source>
        <dbReference type="EMBL" id="MBO2010880.1"/>
    </source>
</evidence>
<proteinExistence type="predicted"/>
<dbReference type="Proteomes" id="UP000664369">
    <property type="component" value="Unassembled WGS sequence"/>
</dbReference>
<name>A0ABS3QI09_9BACT</name>